<dbReference type="Pfam" id="PF06203">
    <property type="entry name" value="CCT"/>
    <property type="match status" value="1"/>
</dbReference>
<proteinExistence type="predicted"/>
<evidence type="ECO:0000259" key="4">
    <source>
        <dbReference type="PROSITE" id="PS51017"/>
    </source>
</evidence>
<accession>A0ABD3UQJ1</accession>
<gene>
    <name evidence="5" type="ORF">ACJIZ3_012923</name>
</gene>
<dbReference type="GO" id="GO:0005634">
    <property type="term" value="C:nucleus"/>
    <property type="evidence" value="ECO:0007669"/>
    <property type="project" value="UniProtKB-SubCell"/>
</dbReference>
<evidence type="ECO:0000256" key="1">
    <source>
        <dbReference type="ARBA" id="ARBA00004123"/>
    </source>
</evidence>
<sequence>MRMEGGASSIPYHQLDISKYYYYLSSDILGIPVPYTYDGSEEIDHRLGCCCINNDDMVMGFCNLHNDHQLIPFEAAGSSTTSCSSAAAAAAGGLLMPNISSAFPIAHHDYNLGIEGKHVLQANIEDNYNDFKVGRYSVEERKERILRYLKKRNQRNFNKTIKYACRKTLADKRVRIRGRFAKNDIKNIFEPSHEDHIDQVSKTFEDHQYSNYQHDDNSFYQHIDSFQILYDEDEALQAAMDNLVHLPYK</sequence>
<dbReference type="Proteomes" id="UP001634393">
    <property type="component" value="Unassembled WGS sequence"/>
</dbReference>
<protein>
    <recommendedName>
        <fullName evidence="4">CCT domain-containing protein</fullName>
    </recommendedName>
</protein>
<reference evidence="5 6" key="1">
    <citation type="submission" date="2024-12" db="EMBL/GenBank/DDBJ databases">
        <title>The unique morphological basis and parallel evolutionary history of personate flowers in Penstemon.</title>
        <authorList>
            <person name="Depatie T.H."/>
            <person name="Wessinger C.A."/>
        </authorList>
    </citation>
    <scope>NUCLEOTIDE SEQUENCE [LARGE SCALE GENOMIC DNA]</scope>
    <source>
        <strain evidence="5">WTNN_2</strain>
        <tissue evidence="5">Leaf</tissue>
    </source>
</reference>
<feature type="domain" description="CCT" evidence="4">
    <location>
        <begin position="141"/>
        <end position="183"/>
    </location>
</feature>
<keyword evidence="6" id="KW-1185">Reference proteome</keyword>
<organism evidence="5 6">
    <name type="scientific">Penstemon smallii</name>
    <dbReference type="NCBI Taxonomy" id="265156"/>
    <lineage>
        <taxon>Eukaryota</taxon>
        <taxon>Viridiplantae</taxon>
        <taxon>Streptophyta</taxon>
        <taxon>Embryophyta</taxon>
        <taxon>Tracheophyta</taxon>
        <taxon>Spermatophyta</taxon>
        <taxon>Magnoliopsida</taxon>
        <taxon>eudicotyledons</taxon>
        <taxon>Gunneridae</taxon>
        <taxon>Pentapetalae</taxon>
        <taxon>asterids</taxon>
        <taxon>lamiids</taxon>
        <taxon>Lamiales</taxon>
        <taxon>Plantaginaceae</taxon>
        <taxon>Cheloneae</taxon>
        <taxon>Penstemon</taxon>
    </lineage>
</organism>
<dbReference type="InterPro" id="IPR010402">
    <property type="entry name" value="CCT_domain"/>
</dbReference>
<evidence type="ECO:0000313" key="6">
    <source>
        <dbReference type="Proteomes" id="UP001634393"/>
    </source>
</evidence>
<name>A0ABD3UQJ1_9LAMI</name>
<dbReference type="AlphaFoldDB" id="A0ABD3UQJ1"/>
<dbReference type="InterPro" id="IPR045281">
    <property type="entry name" value="CONSTANS-like"/>
</dbReference>
<dbReference type="PANTHER" id="PTHR31319">
    <property type="entry name" value="ZINC FINGER PROTEIN CONSTANS-LIKE 4"/>
    <property type="match status" value="1"/>
</dbReference>
<dbReference type="EMBL" id="JBJXBP010000001">
    <property type="protein sequence ID" value="KAL3851041.1"/>
    <property type="molecule type" value="Genomic_DNA"/>
</dbReference>
<keyword evidence="2 3" id="KW-0539">Nucleus</keyword>
<evidence type="ECO:0000256" key="2">
    <source>
        <dbReference type="ARBA" id="ARBA00023242"/>
    </source>
</evidence>
<evidence type="ECO:0000313" key="5">
    <source>
        <dbReference type="EMBL" id="KAL3851041.1"/>
    </source>
</evidence>
<comment type="subcellular location">
    <subcellularLocation>
        <location evidence="1 3">Nucleus</location>
    </subcellularLocation>
</comment>
<dbReference type="PANTHER" id="PTHR31319:SF114">
    <property type="entry name" value="OS12G0262400 PROTEIN"/>
    <property type="match status" value="1"/>
</dbReference>
<dbReference type="PROSITE" id="PS51017">
    <property type="entry name" value="CCT"/>
    <property type="match status" value="1"/>
</dbReference>
<comment type="caution">
    <text evidence="5">The sequence shown here is derived from an EMBL/GenBank/DDBJ whole genome shotgun (WGS) entry which is preliminary data.</text>
</comment>
<evidence type="ECO:0000256" key="3">
    <source>
        <dbReference type="PROSITE-ProRule" id="PRU00357"/>
    </source>
</evidence>